<reference evidence="16 17" key="1">
    <citation type="journal article" date="2011" name="Proc. Natl. Acad. Sci. U.S.A.">
        <title>Niche of harmful alga Aureococcus anophagefferens revealed through ecogenomics.</title>
        <authorList>
            <person name="Gobler C.J."/>
            <person name="Berry D.L."/>
            <person name="Dyhrman S.T."/>
            <person name="Wilhelm S.W."/>
            <person name="Salamov A."/>
            <person name="Lobanov A.V."/>
            <person name="Zhang Y."/>
            <person name="Collier J.L."/>
            <person name="Wurch L.L."/>
            <person name="Kustka A.B."/>
            <person name="Dill B.D."/>
            <person name="Shah M."/>
            <person name="VerBerkmoes N.C."/>
            <person name="Kuo A."/>
            <person name="Terry A."/>
            <person name="Pangilinan J."/>
            <person name="Lindquist E.A."/>
            <person name="Lucas S."/>
            <person name="Paulsen I.T."/>
            <person name="Hattenrath-Lehmann T.K."/>
            <person name="Talmage S.C."/>
            <person name="Walker E.A."/>
            <person name="Koch F."/>
            <person name="Burson A.M."/>
            <person name="Marcoval M.A."/>
            <person name="Tang Y.Z."/>
            <person name="Lecleir G.R."/>
            <person name="Coyne K.J."/>
            <person name="Berg G.M."/>
            <person name="Bertrand E.M."/>
            <person name="Saito M.A."/>
            <person name="Gladyshev V.N."/>
            <person name="Grigoriev I.V."/>
        </authorList>
    </citation>
    <scope>NUCLEOTIDE SEQUENCE [LARGE SCALE GENOMIC DNA]</scope>
    <source>
        <strain evidence="17">CCMP 1984</strain>
    </source>
</reference>
<evidence type="ECO:0000313" key="17">
    <source>
        <dbReference type="Proteomes" id="UP000002729"/>
    </source>
</evidence>
<evidence type="ECO:0000256" key="3">
    <source>
        <dbReference type="ARBA" id="ARBA00005189"/>
    </source>
</evidence>
<keyword evidence="6" id="KW-0808">Transferase</keyword>
<sequence>MLRAAALALLAEAKVVRETLYRITPRNYTGVTDLDTGDAAGDAHFGLYEKSAPVVCDAKLNPRHAENILCENDALLQIPGFNVYIAVEVEMDDRYGDYAECNPAKSLPHAFNCTHWHHDGPEGCWNKNDKHPEWASEFQGLCDEQECRCDAVETLSVGREFPKFGKPLPPAGYPEICYADFYPIEGYRNNKTAFKTLDNVSLADCCAACAAAEHGWERCGSYSFTAADAGDGYGGSGTCAIHGHADSRDLVPDRASASGWFSGDGLVNFVESASMTLSDMMNGTWFSTQKAGECAPGETVGEGCFWRVVNQTAQVNATCVNDRMISKIVAQRGGACFDGCDDPKDQSAPCWIQCFFETIVGNATAQPPLPPTDRALILDAFEGAFAPGTGCPPVPDCPDPCLPPCWAVAFIRGGTAARRSSTVFTRTMAVSFAAVEPKFAAYHLSSMNVNFHLLTSLLGLLGAAGLVTKLACAASTSLGCGGRQSLARGGAFGLWVLWGLALLCSDVPLGLAARSAAALASVAIVACRLDLGVAASLGCVAAGYALQDLSHWYYGEETLQANSWAGGGLSAAAVVELFCEHVFYLLPLILASASEAAKTVVAALPAVVLAWGNVCIDSDSVLGLPWTAKKSRLLVGKFRTEEDVGDLAAIRRWCVAAGPKHDMTSHWWAGDLDEPTRAAFERLVTSECVDGLFRQKFGEGAYVIEPVSGMNELYVSAPVKRDEAAKTSDDVFFTEHVDGPYCFFPFASVFRCIVALDANVPGYETHFPNAHRSVAAEHGDILAFDFHRESHYITMKPRGAFGPESEAALAADPTQKWRMVLKLHYAVAPTGLWWCFGKGLHWLSTKYNEAFRALFLATIKPQSALEKLLADVGVNGTTVAYNALEKYVGFSNLASYGTLAAVAYAVESYALFLYGTQFLPGQEKSDSTFLHYLRYMSTYYTRAGVAFGTFKRDVLFFKTVALLQLFRLYAAPLWDGDARAACGAEPWFRPESLVLVAAGYFVSIAATSALGVDGTYFGIELGVVEADYKFVTRFPYNVIPHPMILGQVVALLGVHVVPQVRNAHPYLVPIHVALYLAHLTQEAWDYHDGVPWFKQGKKEKKQEKKRGKKATKAA</sequence>
<keyword evidence="12" id="KW-0472">Membrane</keyword>
<keyword evidence="8" id="KW-0812">Transmembrane</keyword>
<evidence type="ECO:0000256" key="1">
    <source>
        <dbReference type="ARBA" id="ARBA00004477"/>
    </source>
</evidence>
<keyword evidence="5" id="KW-0489">Methyltransferase</keyword>
<dbReference type="PANTHER" id="PTHR15458:SF5">
    <property type="entry name" value="PHOSPHATIDYLETHANOLAMINE N-METHYLTRANSFERASE"/>
    <property type="match status" value="1"/>
</dbReference>
<dbReference type="EC" id="2.1.1.71" evidence="15"/>
<accession>F0Y9W5</accession>
<keyword evidence="17" id="KW-1185">Reference proteome</keyword>
<dbReference type="EMBL" id="GL833129">
    <property type="protein sequence ID" value="EGB07829.1"/>
    <property type="molecule type" value="Genomic_DNA"/>
</dbReference>
<keyword evidence="9" id="KW-0256">Endoplasmic reticulum</keyword>
<dbReference type="GO" id="GO:0005789">
    <property type="term" value="C:endoplasmic reticulum membrane"/>
    <property type="evidence" value="ECO:0007669"/>
    <property type="project" value="UniProtKB-SubCell"/>
</dbReference>
<evidence type="ECO:0000256" key="12">
    <source>
        <dbReference type="ARBA" id="ARBA00023136"/>
    </source>
</evidence>
<dbReference type="UniPathway" id="UPA00753"/>
<dbReference type="InterPro" id="IPR024960">
    <property type="entry name" value="PEMT/MFAP"/>
</dbReference>
<keyword evidence="4" id="KW-0444">Lipid biosynthesis</keyword>
<evidence type="ECO:0000256" key="11">
    <source>
        <dbReference type="ARBA" id="ARBA00023098"/>
    </source>
</evidence>
<evidence type="ECO:0000256" key="7">
    <source>
        <dbReference type="ARBA" id="ARBA00022691"/>
    </source>
</evidence>
<keyword evidence="7" id="KW-0949">S-adenosyl-L-methionine</keyword>
<organism evidence="17">
    <name type="scientific">Aureococcus anophagefferens</name>
    <name type="common">Harmful bloom alga</name>
    <dbReference type="NCBI Taxonomy" id="44056"/>
    <lineage>
        <taxon>Eukaryota</taxon>
        <taxon>Sar</taxon>
        <taxon>Stramenopiles</taxon>
        <taxon>Ochrophyta</taxon>
        <taxon>Pelagophyceae</taxon>
        <taxon>Pelagomonadales</taxon>
        <taxon>Pelagomonadaceae</taxon>
        <taxon>Aureococcus</taxon>
    </lineage>
</organism>
<comment type="subcellular location">
    <subcellularLocation>
        <location evidence="1">Endoplasmic reticulum membrane</location>
        <topology evidence="1">Multi-pass membrane protein</topology>
    </subcellularLocation>
</comment>
<dbReference type="Pfam" id="PF04191">
    <property type="entry name" value="PEMT"/>
    <property type="match status" value="1"/>
</dbReference>
<name>F0Y9W5_AURAN</name>
<gene>
    <name evidence="16" type="ORF">AURANDRAFT_71680</name>
</gene>
<dbReference type="KEGG" id="aaf:AURANDRAFT_71680"/>
<evidence type="ECO:0000256" key="6">
    <source>
        <dbReference type="ARBA" id="ARBA00022679"/>
    </source>
</evidence>
<dbReference type="InterPro" id="IPR007318">
    <property type="entry name" value="Phopholipid_MeTrfase"/>
</dbReference>
<proteinExistence type="predicted"/>
<evidence type="ECO:0000256" key="10">
    <source>
        <dbReference type="ARBA" id="ARBA00022989"/>
    </source>
</evidence>
<evidence type="ECO:0000256" key="14">
    <source>
        <dbReference type="ARBA" id="ARBA00023264"/>
    </source>
</evidence>
<comment type="pathway">
    <text evidence="3">Lipid metabolism.</text>
</comment>
<keyword evidence="11" id="KW-0443">Lipid metabolism</keyword>
<dbReference type="InParanoid" id="F0Y9W5"/>
<keyword evidence="13" id="KW-0594">Phospholipid biosynthesis</keyword>
<dbReference type="GO" id="GO:0006656">
    <property type="term" value="P:phosphatidylcholine biosynthetic process"/>
    <property type="evidence" value="ECO:0007669"/>
    <property type="project" value="UniProtKB-UniPathway"/>
</dbReference>
<protein>
    <recommendedName>
        <fullName evidence="15">phosphatidyl-N-methylethanolamine N-methyltransferase</fullName>
        <ecNumber evidence="15">2.1.1.71</ecNumber>
    </recommendedName>
</protein>
<evidence type="ECO:0000256" key="9">
    <source>
        <dbReference type="ARBA" id="ARBA00022824"/>
    </source>
</evidence>
<evidence type="ECO:0000256" key="2">
    <source>
        <dbReference type="ARBA" id="ARBA00004969"/>
    </source>
</evidence>
<evidence type="ECO:0000256" key="13">
    <source>
        <dbReference type="ARBA" id="ARBA00023209"/>
    </source>
</evidence>
<keyword evidence="10" id="KW-1133">Transmembrane helix</keyword>
<dbReference type="Proteomes" id="UP000002729">
    <property type="component" value="Unassembled WGS sequence"/>
</dbReference>
<dbReference type="AlphaFoldDB" id="F0Y9W5"/>
<evidence type="ECO:0000256" key="5">
    <source>
        <dbReference type="ARBA" id="ARBA00022603"/>
    </source>
</evidence>
<comment type="pathway">
    <text evidence="2">Phospholipid metabolism; phosphatidylcholine biosynthesis.</text>
</comment>
<dbReference type="Gene3D" id="1.20.120.1630">
    <property type="match status" value="1"/>
</dbReference>
<evidence type="ECO:0000256" key="8">
    <source>
        <dbReference type="ARBA" id="ARBA00022692"/>
    </source>
</evidence>
<dbReference type="GO" id="GO:0000773">
    <property type="term" value="F:phosphatidyl-N-methylethanolamine N-methyltransferase activity"/>
    <property type="evidence" value="ECO:0007669"/>
    <property type="project" value="UniProtKB-EC"/>
</dbReference>
<dbReference type="PANTHER" id="PTHR15458">
    <property type="entry name" value="PHOSPHATIDYLETHANOLAMINE N-METHYLTRANSFERASE"/>
    <property type="match status" value="1"/>
</dbReference>
<evidence type="ECO:0000256" key="4">
    <source>
        <dbReference type="ARBA" id="ARBA00022516"/>
    </source>
</evidence>
<evidence type="ECO:0000256" key="15">
    <source>
        <dbReference type="ARBA" id="ARBA00034137"/>
    </source>
</evidence>
<dbReference type="GeneID" id="20228340"/>
<dbReference type="eggNOG" id="ENOG502QWRE">
    <property type="taxonomic scope" value="Eukaryota"/>
</dbReference>
<dbReference type="GO" id="GO:0032259">
    <property type="term" value="P:methylation"/>
    <property type="evidence" value="ECO:0007669"/>
    <property type="project" value="UniProtKB-KW"/>
</dbReference>
<evidence type="ECO:0000313" key="16">
    <source>
        <dbReference type="EMBL" id="EGB07829.1"/>
    </source>
</evidence>
<dbReference type="OrthoDB" id="8300106at2759"/>
<keyword evidence="14" id="KW-1208">Phospholipid metabolism</keyword>
<dbReference type="RefSeq" id="XP_009037209.1">
    <property type="nucleotide sequence ID" value="XM_009038961.1"/>
</dbReference>